<name>A0A5C6ADE1_9BACT</name>
<dbReference type="Proteomes" id="UP000317421">
    <property type="component" value="Unassembled WGS sequence"/>
</dbReference>
<dbReference type="OrthoDB" id="261883at2"/>
<dbReference type="AlphaFoldDB" id="A0A5C6ADE1"/>
<reference evidence="2 3" key="1">
    <citation type="submission" date="2019-02" db="EMBL/GenBank/DDBJ databases">
        <title>Deep-cultivation of Planctomycetes and their phenomic and genomic characterization uncovers novel biology.</title>
        <authorList>
            <person name="Wiegand S."/>
            <person name="Jogler M."/>
            <person name="Boedeker C."/>
            <person name="Pinto D."/>
            <person name="Vollmers J."/>
            <person name="Rivas-Marin E."/>
            <person name="Kohn T."/>
            <person name="Peeters S.H."/>
            <person name="Heuer A."/>
            <person name="Rast P."/>
            <person name="Oberbeckmann S."/>
            <person name="Bunk B."/>
            <person name="Jeske O."/>
            <person name="Meyerdierks A."/>
            <person name="Storesund J.E."/>
            <person name="Kallscheuer N."/>
            <person name="Luecker S."/>
            <person name="Lage O.M."/>
            <person name="Pohl T."/>
            <person name="Merkel B.J."/>
            <person name="Hornburger P."/>
            <person name="Mueller R.-W."/>
            <person name="Bruemmer F."/>
            <person name="Labrenz M."/>
            <person name="Spormann A.M."/>
            <person name="Op Den Camp H."/>
            <person name="Overmann J."/>
            <person name="Amann R."/>
            <person name="Jetten M.S.M."/>
            <person name="Mascher T."/>
            <person name="Medema M.H."/>
            <person name="Devos D.P."/>
            <person name="Kaster A.-K."/>
            <person name="Ovreas L."/>
            <person name="Rohde M."/>
            <person name="Galperin M.Y."/>
            <person name="Jogler C."/>
        </authorList>
    </citation>
    <scope>NUCLEOTIDE SEQUENCE [LARGE SCALE GENOMIC DNA]</scope>
    <source>
        <strain evidence="2 3">Pla108</strain>
    </source>
</reference>
<dbReference type="InterPro" id="IPR045584">
    <property type="entry name" value="Pilin-like"/>
</dbReference>
<accession>A0A5C6ADE1</accession>
<protein>
    <submittedName>
        <fullName evidence="2">Fimbrial protein</fullName>
    </submittedName>
</protein>
<dbReference type="PANTHER" id="PTHR30093:SF2">
    <property type="entry name" value="TYPE II SECRETION SYSTEM PROTEIN H"/>
    <property type="match status" value="1"/>
</dbReference>
<keyword evidence="3" id="KW-1185">Reference proteome</keyword>
<comment type="caution">
    <text evidence="2">The sequence shown here is derived from an EMBL/GenBank/DDBJ whole genome shotgun (WGS) entry which is preliminary data.</text>
</comment>
<dbReference type="PANTHER" id="PTHR30093">
    <property type="entry name" value="GENERAL SECRETION PATHWAY PROTEIN G"/>
    <property type="match status" value="1"/>
</dbReference>
<dbReference type="Pfam" id="PF07963">
    <property type="entry name" value="N_methyl"/>
    <property type="match status" value="1"/>
</dbReference>
<dbReference type="RefSeq" id="WP_146444956.1">
    <property type="nucleotide sequence ID" value="NZ_SJPR01000002.1"/>
</dbReference>
<dbReference type="InterPro" id="IPR012902">
    <property type="entry name" value="N_methyl_site"/>
</dbReference>
<feature type="domain" description="DUF1559" evidence="1">
    <location>
        <begin position="36"/>
        <end position="302"/>
    </location>
</feature>
<evidence type="ECO:0000259" key="1">
    <source>
        <dbReference type="Pfam" id="PF07596"/>
    </source>
</evidence>
<dbReference type="NCBIfam" id="TIGR04294">
    <property type="entry name" value="pre_pil_HX9DG"/>
    <property type="match status" value="1"/>
</dbReference>
<evidence type="ECO:0000313" key="3">
    <source>
        <dbReference type="Proteomes" id="UP000317421"/>
    </source>
</evidence>
<gene>
    <name evidence="2" type="primary">pilE_2</name>
    <name evidence="2" type="ORF">Pla108_22280</name>
</gene>
<sequence precursor="true">MMTRQRIVRAGFTLVELLVVIAIIGILVALLLPAVQAARAAARRTQCASQMKQVALATLNYEATHGELPPAYTTGDEKSHSIMAFLLPFIEENALADAYDFSKDWNDRFDPRDRTGSGGAEGGVYNFDIGQTRIETLVCPMTPTHTIENPSDYSVAQKWQTNSVSAMQVLMRTRRLRARENWYSLLGSVYQGGRLKKRRLREVVDGLSNTIMWVEDAGRPLQYYKSGVEVGDDATGASWPDPAAWFDVGHAPNAAWVTQYGSCPNLIQNCFNNNEIFSFHINAANYSFGDGSVRELQDSLSPEIFASLFTYAEEDLATEL</sequence>
<dbReference type="InterPro" id="IPR011453">
    <property type="entry name" value="DUF1559"/>
</dbReference>
<dbReference type="Pfam" id="PF07596">
    <property type="entry name" value="SBP_bac_10"/>
    <property type="match status" value="1"/>
</dbReference>
<proteinExistence type="predicted"/>
<dbReference type="PROSITE" id="PS00409">
    <property type="entry name" value="PROKAR_NTER_METHYL"/>
    <property type="match status" value="1"/>
</dbReference>
<evidence type="ECO:0000313" key="2">
    <source>
        <dbReference type="EMBL" id="TWT98072.1"/>
    </source>
</evidence>
<organism evidence="2 3">
    <name type="scientific">Botrimarina colliarenosi</name>
    <dbReference type="NCBI Taxonomy" id="2528001"/>
    <lineage>
        <taxon>Bacteria</taxon>
        <taxon>Pseudomonadati</taxon>
        <taxon>Planctomycetota</taxon>
        <taxon>Planctomycetia</taxon>
        <taxon>Pirellulales</taxon>
        <taxon>Lacipirellulaceae</taxon>
        <taxon>Botrimarina</taxon>
    </lineage>
</organism>
<dbReference type="NCBIfam" id="TIGR02532">
    <property type="entry name" value="IV_pilin_GFxxxE"/>
    <property type="match status" value="1"/>
</dbReference>
<dbReference type="Gene3D" id="3.30.700.10">
    <property type="entry name" value="Glycoprotein, Type 4 Pilin"/>
    <property type="match status" value="1"/>
</dbReference>
<dbReference type="EMBL" id="SJPR01000002">
    <property type="protein sequence ID" value="TWT98072.1"/>
    <property type="molecule type" value="Genomic_DNA"/>
</dbReference>
<dbReference type="SUPFAM" id="SSF54523">
    <property type="entry name" value="Pili subunits"/>
    <property type="match status" value="1"/>
</dbReference>
<dbReference type="InterPro" id="IPR027558">
    <property type="entry name" value="Pre_pil_HX9DG_C"/>
</dbReference>